<dbReference type="Proteomes" id="UP000199167">
    <property type="component" value="Unassembled WGS sequence"/>
</dbReference>
<evidence type="ECO:0000313" key="1">
    <source>
        <dbReference type="EMBL" id="SEW39947.1"/>
    </source>
</evidence>
<keyword evidence="2" id="KW-1185">Reference proteome</keyword>
<dbReference type="STRING" id="364200.SAMN04488515_2649"/>
<dbReference type="OrthoDB" id="5572566at2"/>
<proteinExistence type="predicted"/>
<accession>A0A1I0RGG1</accession>
<dbReference type="RefSeq" id="WP_089995610.1">
    <property type="nucleotide sequence ID" value="NZ_FOIZ01000002.1"/>
</dbReference>
<name>A0A1I0RGG1_9RHOB</name>
<dbReference type="InterPro" id="IPR053855">
    <property type="entry name" value="DUF6931"/>
</dbReference>
<evidence type="ECO:0000313" key="2">
    <source>
        <dbReference type="Proteomes" id="UP000199167"/>
    </source>
</evidence>
<sequence>MTPSDADDPAEDEKTRPPVVTTRYETVRDLYVAIPQIAELTQQRPREGEVALEYLWRLRSSTTPEEAITFTAFAIQPKLAIWWGHECLRAMPDALSQLDRQMMELVANWIGRPATDLRHDVMRQALYAPARTPGVHLALAVGWSGGSIAPNDTASVPLHRAPRAINTGILSCLARADLSRRPVFLAKFIDMAESLFKVY</sequence>
<reference evidence="1 2" key="1">
    <citation type="submission" date="2016-10" db="EMBL/GenBank/DDBJ databases">
        <authorList>
            <person name="de Groot N.N."/>
        </authorList>
    </citation>
    <scope>NUCLEOTIDE SEQUENCE [LARGE SCALE GENOMIC DNA]</scope>
    <source>
        <strain evidence="1 2">DSM 17925</strain>
    </source>
</reference>
<dbReference type="AlphaFoldDB" id="A0A1I0RGG1"/>
<dbReference type="EMBL" id="FOIZ01000002">
    <property type="protein sequence ID" value="SEW39947.1"/>
    <property type="molecule type" value="Genomic_DNA"/>
</dbReference>
<protein>
    <submittedName>
        <fullName evidence="1">Uncharacterized protein</fullName>
    </submittedName>
</protein>
<gene>
    <name evidence="1" type="ORF">SAMN04488515_2649</name>
</gene>
<dbReference type="Pfam" id="PF22011">
    <property type="entry name" value="DUF6931"/>
    <property type="match status" value="1"/>
</dbReference>
<organism evidence="1 2">
    <name type="scientific">Cognatiyoonia koreensis</name>
    <dbReference type="NCBI Taxonomy" id="364200"/>
    <lineage>
        <taxon>Bacteria</taxon>
        <taxon>Pseudomonadati</taxon>
        <taxon>Pseudomonadota</taxon>
        <taxon>Alphaproteobacteria</taxon>
        <taxon>Rhodobacterales</taxon>
        <taxon>Paracoccaceae</taxon>
        <taxon>Cognatiyoonia</taxon>
    </lineage>
</organism>